<accession>A0A1Y6EQC2</accession>
<proteinExistence type="predicted"/>
<name>A0A1Y6EQC2_9GAMM</name>
<dbReference type="Pfam" id="PF11157">
    <property type="entry name" value="DUF2937"/>
    <property type="match status" value="1"/>
</dbReference>
<dbReference type="EMBL" id="FXWH01000001">
    <property type="protein sequence ID" value="SMQ64898.1"/>
    <property type="molecule type" value="Genomic_DNA"/>
</dbReference>
<sequence length="168" mass="19490">MLYRYLFVAIACITLLIGIQFPNFLSQYHQRLHAQLAEVTENLSGFQQIADRHFNGDLEALINHHQTSNDAIFREEAIPLRSMYNRWLRFSAEQQALQVSYPEQLLHLVVAADDEIRTATWQQYSYAVPLTTRALVTGGVFTLIVLLLLDILKGLLRRLFRRSKRPAY</sequence>
<protein>
    <recommendedName>
        <fullName evidence="4">DUF2937 domain-containing protein</fullName>
    </recommendedName>
</protein>
<evidence type="ECO:0000256" key="1">
    <source>
        <dbReference type="SAM" id="Phobius"/>
    </source>
</evidence>
<keyword evidence="1" id="KW-1133">Transmembrane helix</keyword>
<evidence type="ECO:0000313" key="3">
    <source>
        <dbReference type="Proteomes" id="UP000194450"/>
    </source>
</evidence>
<evidence type="ECO:0000313" key="2">
    <source>
        <dbReference type="EMBL" id="SMQ64898.1"/>
    </source>
</evidence>
<dbReference type="InterPro" id="IPR022584">
    <property type="entry name" value="DUF2937"/>
</dbReference>
<organism evidence="2 3">
    <name type="scientific">Pseudidiomarina planktonica</name>
    <dbReference type="NCBI Taxonomy" id="1323738"/>
    <lineage>
        <taxon>Bacteria</taxon>
        <taxon>Pseudomonadati</taxon>
        <taxon>Pseudomonadota</taxon>
        <taxon>Gammaproteobacteria</taxon>
        <taxon>Alteromonadales</taxon>
        <taxon>Idiomarinaceae</taxon>
        <taxon>Pseudidiomarina</taxon>
    </lineage>
</organism>
<keyword evidence="1" id="KW-0472">Membrane</keyword>
<keyword evidence="1" id="KW-0812">Transmembrane</keyword>
<reference evidence="3" key="1">
    <citation type="submission" date="2017-04" db="EMBL/GenBank/DDBJ databases">
        <authorList>
            <person name="Varghese N."/>
            <person name="Submissions S."/>
        </authorList>
    </citation>
    <scope>NUCLEOTIDE SEQUENCE [LARGE SCALE GENOMIC DNA]</scope>
</reference>
<feature type="transmembrane region" description="Helical" evidence="1">
    <location>
        <begin position="5"/>
        <end position="25"/>
    </location>
</feature>
<dbReference type="Proteomes" id="UP000194450">
    <property type="component" value="Unassembled WGS sequence"/>
</dbReference>
<dbReference type="AlphaFoldDB" id="A0A1Y6EQC2"/>
<feature type="transmembrane region" description="Helical" evidence="1">
    <location>
        <begin position="134"/>
        <end position="156"/>
    </location>
</feature>
<gene>
    <name evidence="2" type="ORF">SAMN06297229_1131</name>
</gene>
<keyword evidence="3" id="KW-1185">Reference proteome</keyword>
<evidence type="ECO:0008006" key="4">
    <source>
        <dbReference type="Google" id="ProtNLM"/>
    </source>
</evidence>
<dbReference type="OrthoDB" id="7021410at2"/>
<dbReference type="RefSeq" id="WP_086434240.1">
    <property type="nucleotide sequence ID" value="NZ_FXWH01000001.1"/>
</dbReference>